<sequence>MDIVKLFACCVPVKGHTRSIICDIQRMKYHFIPNTLYEILINHENKSLAYIKEYYGNEHDETIEQYFTFLLESEYAFVCQEKDIARFPKLNLSWQSPSLITNCIIDLSEEQLKLDFSDISKQLDEVGCNALQIRCYQDIKLENIAEILKAFSRSRLKHIDVLLKFNPSYTTQDYEPLFVNNPRLFFLTLHSANENIIFDPQGTTLCVHLTTKKITSAADCGCINPSYFSPNIATFTEAQNHNSCLNRKISIDSSGNIKNCPSMNKNYGSIRNTTLKSIAESKSFKELWNLNKDKISVCRDCEFRYICTDCRVFKTDDTDIYSKPAKCSYDPYTATWAE</sequence>
<proteinExistence type="predicted"/>
<dbReference type="RefSeq" id="WP_089757764.1">
    <property type="nucleotide sequence ID" value="NZ_BKAT01000015.1"/>
</dbReference>
<dbReference type="InterPro" id="IPR013785">
    <property type="entry name" value="Aldolase_TIM"/>
</dbReference>
<dbReference type="EMBL" id="FNRL01000001">
    <property type="protein sequence ID" value="SDZ93506.1"/>
    <property type="molecule type" value="Genomic_DNA"/>
</dbReference>
<feature type="domain" description="4Fe4S-binding SPASM" evidence="1">
    <location>
        <begin position="245"/>
        <end position="302"/>
    </location>
</feature>
<name>A0A1H3X288_9BACT</name>
<dbReference type="SUPFAM" id="SSF102114">
    <property type="entry name" value="Radical SAM enzymes"/>
    <property type="match status" value="1"/>
</dbReference>
<evidence type="ECO:0000313" key="2">
    <source>
        <dbReference type="EMBL" id="SDZ93506.1"/>
    </source>
</evidence>
<dbReference type="NCBIfam" id="TIGR04085">
    <property type="entry name" value="rSAM_more_4Fe4S"/>
    <property type="match status" value="1"/>
</dbReference>
<dbReference type="AlphaFoldDB" id="A0A1H3X288"/>
<dbReference type="Gene3D" id="3.20.20.70">
    <property type="entry name" value="Aldolase class I"/>
    <property type="match status" value="1"/>
</dbReference>
<accession>A0A1H3X288</accession>
<keyword evidence="3" id="KW-1185">Reference proteome</keyword>
<dbReference type="InterPro" id="IPR023885">
    <property type="entry name" value="4Fe4S-binding_SPASM_dom"/>
</dbReference>
<dbReference type="Pfam" id="PF13186">
    <property type="entry name" value="SPASM"/>
    <property type="match status" value="1"/>
</dbReference>
<dbReference type="InterPro" id="IPR026497">
    <property type="entry name" value="GRASP-with-SPASM"/>
</dbReference>
<reference evidence="3" key="1">
    <citation type="submission" date="2016-10" db="EMBL/GenBank/DDBJ databases">
        <authorList>
            <person name="Varghese N."/>
            <person name="Submissions S."/>
        </authorList>
    </citation>
    <scope>NUCLEOTIDE SEQUENCE [LARGE SCALE GENOMIC DNA]</scope>
    <source>
        <strain evidence="3">DSM 23920</strain>
    </source>
</reference>
<evidence type="ECO:0000313" key="3">
    <source>
        <dbReference type="Proteomes" id="UP000199656"/>
    </source>
</evidence>
<dbReference type="OrthoDB" id="1073749at2"/>
<dbReference type="InterPro" id="IPR058240">
    <property type="entry name" value="rSAM_sf"/>
</dbReference>
<dbReference type="NCBIfam" id="TIGR04193">
    <property type="entry name" value="SPASM_w_grasp"/>
    <property type="match status" value="1"/>
</dbReference>
<dbReference type="Proteomes" id="UP000199656">
    <property type="component" value="Unassembled WGS sequence"/>
</dbReference>
<organism evidence="2 3">
    <name type="scientific">Chitinophaga terrae</name>
    <name type="common">ex Kim and Jung 2007</name>
    <dbReference type="NCBI Taxonomy" id="408074"/>
    <lineage>
        <taxon>Bacteria</taxon>
        <taxon>Pseudomonadati</taxon>
        <taxon>Bacteroidota</taxon>
        <taxon>Chitinophagia</taxon>
        <taxon>Chitinophagales</taxon>
        <taxon>Chitinophagaceae</taxon>
        <taxon>Chitinophaga</taxon>
    </lineage>
</organism>
<dbReference type="STRING" id="408074.SAMN05660909_00227"/>
<protein>
    <submittedName>
        <fullName evidence="2">SPASM domain peptide maturase, grasp-with-spasm system</fullName>
    </submittedName>
</protein>
<evidence type="ECO:0000259" key="1">
    <source>
        <dbReference type="Pfam" id="PF13186"/>
    </source>
</evidence>
<gene>
    <name evidence="2" type="ORF">SAMN05660909_00227</name>
</gene>